<keyword evidence="5" id="KW-1185">Reference proteome</keyword>
<evidence type="ECO:0000313" key="5">
    <source>
        <dbReference type="Proteomes" id="UP000199647"/>
    </source>
</evidence>
<dbReference type="EMBL" id="FOFG01000010">
    <property type="protein sequence ID" value="SER02049.1"/>
    <property type="molecule type" value="Genomic_DNA"/>
</dbReference>
<sequence>MRTALEIVDNVPEGVGMQRTSGESRIRFHVRDGAARLDRLYQQGAAKIRLPRPEPGRPPEAVLINTAGGLTGGDTMAFEVEVADGAHAVVTTQACEKIYKSSSGPAQVASRLSVGAHARLDWLPQETILFNRARLSRRLEADLADGATLLALEAVVFGRIAMGEVVASGSFHERWRIRRNGRLVFADDTRIDGSVADIASHPAVLAGGRAVATVVYVAENAEDYLERAREAVGESGGVTAFDGKLVARIISMDTLSLRRALVPLLAVLADGAPLPKVWHI</sequence>
<dbReference type="OrthoDB" id="9798842at2"/>
<keyword evidence="2 3" id="KW-0143">Chaperone</keyword>
<comment type="subcellular location">
    <subcellularLocation>
        <location evidence="3">Cytoplasm</location>
    </subcellularLocation>
</comment>
<organism evidence="4 5">
    <name type="scientific">Faunimonas pinastri</name>
    <dbReference type="NCBI Taxonomy" id="1855383"/>
    <lineage>
        <taxon>Bacteria</taxon>
        <taxon>Pseudomonadati</taxon>
        <taxon>Pseudomonadota</taxon>
        <taxon>Alphaproteobacteria</taxon>
        <taxon>Hyphomicrobiales</taxon>
        <taxon>Afifellaceae</taxon>
        <taxon>Faunimonas</taxon>
    </lineage>
</organism>
<evidence type="ECO:0000256" key="3">
    <source>
        <dbReference type="HAMAP-Rule" id="MF_01384"/>
    </source>
</evidence>
<dbReference type="PANTHER" id="PTHR33643:SF1">
    <property type="entry name" value="UREASE ACCESSORY PROTEIN D"/>
    <property type="match status" value="1"/>
</dbReference>
<dbReference type="InterPro" id="IPR002669">
    <property type="entry name" value="UreD"/>
</dbReference>
<gene>
    <name evidence="3" type="primary">ureD</name>
    <name evidence="4" type="ORF">SAMN05216548_11072</name>
</gene>
<comment type="function">
    <text evidence="3">Required for maturation of urease via the functional incorporation of the urease nickel metallocenter.</text>
</comment>
<evidence type="ECO:0000256" key="1">
    <source>
        <dbReference type="ARBA" id="ARBA00007177"/>
    </source>
</evidence>
<dbReference type="Proteomes" id="UP000199647">
    <property type="component" value="Unassembled WGS sequence"/>
</dbReference>
<proteinExistence type="inferred from homology"/>
<name>A0A1H9KSN0_9HYPH</name>
<dbReference type="RefSeq" id="WP_092497455.1">
    <property type="nucleotide sequence ID" value="NZ_FOFG01000010.1"/>
</dbReference>
<keyword evidence="3" id="KW-0996">Nickel insertion</keyword>
<dbReference type="PANTHER" id="PTHR33643">
    <property type="entry name" value="UREASE ACCESSORY PROTEIN D"/>
    <property type="match status" value="1"/>
</dbReference>
<keyword evidence="3" id="KW-0963">Cytoplasm</keyword>
<dbReference type="GO" id="GO:0016151">
    <property type="term" value="F:nickel cation binding"/>
    <property type="evidence" value="ECO:0007669"/>
    <property type="project" value="UniProtKB-UniRule"/>
</dbReference>
<evidence type="ECO:0000256" key="2">
    <source>
        <dbReference type="ARBA" id="ARBA00023186"/>
    </source>
</evidence>
<dbReference type="GO" id="GO:0005737">
    <property type="term" value="C:cytoplasm"/>
    <property type="evidence" value="ECO:0007669"/>
    <property type="project" value="UniProtKB-SubCell"/>
</dbReference>
<evidence type="ECO:0000313" key="4">
    <source>
        <dbReference type="EMBL" id="SER02049.1"/>
    </source>
</evidence>
<comment type="similarity">
    <text evidence="1 3">Belongs to the UreD family.</text>
</comment>
<dbReference type="HAMAP" id="MF_01384">
    <property type="entry name" value="UreD"/>
    <property type="match status" value="1"/>
</dbReference>
<dbReference type="AlphaFoldDB" id="A0A1H9KSN0"/>
<dbReference type="STRING" id="1855383.SAMN05216548_11072"/>
<dbReference type="Pfam" id="PF01774">
    <property type="entry name" value="UreD"/>
    <property type="match status" value="1"/>
</dbReference>
<reference evidence="4 5" key="1">
    <citation type="submission" date="2016-10" db="EMBL/GenBank/DDBJ databases">
        <authorList>
            <person name="de Groot N.N."/>
        </authorList>
    </citation>
    <scope>NUCLEOTIDE SEQUENCE [LARGE SCALE GENOMIC DNA]</scope>
    <source>
        <strain evidence="4 5">A52C2</strain>
    </source>
</reference>
<protein>
    <recommendedName>
        <fullName evidence="3">Urease accessory protein UreD</fullName>
    </recommendedName>
</protein>
<comment type="subunit">
    <text evidence="3">UreD, UreF and UreG form a complex that acts as a GTP-hydrolysis-dependent molecular chaperone, activating the urease apoprotein by helping to assemble the nickel containing metallocenter of UreC. The UreE protein probably delivers the nickel.</text>
</comment>
<accession>A0A1H9KSN0</accession>